<accession>A0A412RQU9</accession>
<sequence>MKITEMNNCIEEMRKCYKFEDDKTEIRLGSIPSGGCDRHVTVSTMNENGTQIEMTRIADRLEEADYCLR</sequence>
<dbReference type="RefSeq" id="WP_117993598.1">
    <property type="nucleotide sequence ID" value="NZ_QRXR01000008.1"/>
</dbReference>
<evidence type="ECO:0000313" key="2">
    <source>
        <dbReference type="Proteomes" id="UP000283765"/>
    </source>
</evidence>
<dbReference type="AlphaFoldDB" id="A0A412RQU9"/>
<reference evidence="1 2" key="1">
    <citation type="submission" date="2018-08" db="EMBL/GenBank/DDBJ databases">
        <title>A genome reference for cultivated species of the human gut microbiota.</title>
        <authorList>
            <person name="Zou Y."/>
            <person name="Xue W."/>
            <person name="Luo G."/>
        </authorList>
    </citation>
    <scope>NUCLEOTIDE SEQUENCE [LARGE SCALE GENOMIC DNA]</scope>
    <source>
        <strain evidence="1 2">AF17-27</strain>
    </source>
</reference>
<dbReference type="EMBL" id="QRXR01000008">
    <property type="protein sequence ID" value="RGU26129.1"/>
    <property type="molecule type" value="Genomic_DNA"/>
</dbReference>
<gene>
    <name evidence="1" type="ORF">DWW89_06710</name>
</gene>
<name>A0A412RQU9_9FIRM</name>
<dbReference type="Proteomes" id="UP000283765">
    <property type="component" value="Unassembled WGS sequence"/>
</dbReference>
<organism evidence="1 2">
    <name type="scientific">Agathobacter rectalis</name>
    <dbReference type="NCBI Taxonomy" id="39491"/>
    <lineage>
        <taxon>Bacteria</taxon>
        <taxon>Bacillati</taxon>
        <taxon>Bacillota</taxon>
        <taxon>Clostridia</taxon>
        <taxon>Lachnospirales</taxon>
        <taxon>Lachnospiraceae</taxon>
        <taxon>Agathobacter</taxon>
    </lineage>
</organism>
<proteinExistence type="predicted"/>
<evidence type="ECO:0000313" key="1">
    <source>
        <dbReference type="EMBL" id="RGU26129.1"/>
    </source>
</evidence>
<protein>
    <submittedName>
        <fullName evidence="1">Uncharacterized protein</fullName>
    </submittedName>
</protein>
<comment type="caution">
    <text evidence="1">The sequence shown here is derived from an EMBL/GenBank/DDBJ whole genome shotgun (WGS) entry which is preliminary data.</text>
</comment>